<accession>A0A4Q7M736</accession>
<dbReference type="Gene3D" id="3.40.630.30">
    <property type="match status" value="1"/>
</dbReference>
<dbReference type="RefSeq" id="WP_130415924.1">
    <property type="nucleotide sequence ID" value="NZ_SGWX01000001.1"/>
</dbReference>
<dbReference type="Proteomes" id="UP000293852">
    <property type="component" value="Unassembled WGS sequence"/>
</dbReference>
<dbReference type="EMBL" id="SGWX01000001">
    <property type="protein sequence ID" value="RZS62462.1"/>
    <property type="molecule type" value="Genomic_DNA"/>
</dbReference>
<dbReference type="PANTHER" id="PTHR43792">
    <property type="entry name" value="GNAT FAMILY, PUTATIVE (AFU_ORTHOLOGUE AFUA_3G00765)-RELATED-RELATED"/>
    <property type="match status" value="1"/>
</dbReference>
<protein>
    <submittedName>
        <fullName evidence="2">RimJ/RimL family protein N-acetyltransferase</fullName>
    </submittedName>
</protein>
<evidence type="ECO:0000313" key="3">
    <source>
        <dbReference type="Proteomes" id="UP000293852"/>
    </source>
</evidence>
<comment type="caution">
    <text evidence="2">The sequence shown here is derived from an EMBL/GenBank/DDBJ whole genome shotgun (WGS) entry which is preliminary data.</text>
</comment>
<dbReference type="PANTHER" id="PTHR43792:SF1">
    <property type="entry name" value="N-ACETYLTRANSFERASE DOMAIN-CONTAINING PROTEIN"/>
    <property type="match status" value="1"/>
</dbReference>
<dbReference type="Pfam" id="PF13302">
    <property type="entry name" value="Acetyltransf_3"/>
    <property type="match status" value="1"/>
</dbReference>
<gene>
    <name evidence="2" type="ORF">EV386_2795</name>
</gene>
<dbReference type="InterPro" id="IPR000182">
    <property type="entry name" value="GNAT_dom"/>
</dbReference>
<dbReference type="InterPro" id="IPR016181">
    <property type="entry name" value="Acyl_CoA_acyltransferase"/>
</dbReference>
<organism evidence="2 3">
    <name type="scientific">Xylanimonas ulmi</name>
    <dbReference type="NCBI Taxonomy" id="228973"/>
    <lineage>
        <taxon>Bacteria</taxon>
        <taxon>Bacillati</taxon>
        <taxon>Actinomycetota</taxon>
        <taxon>Actinomycetes</taxon>
        <taxon>Micrococcales</taxon>
        <taxon>Promicromonosporaceae</taxon>
        <taxon>Xylanimonas</taxon>
    </lineage>
</organism>
<dbReference type="PROSITE" id="PS51186">
    <property type="entry name" value="GNAT"/>
    <property type="match status" value="1"/>
</dbReference>
<reference evidence="2 3" key="1">
    <citation type="submission" date="2019-02" db="EMBL/GenBank/DDBJ databases">
        <title>Sequencing the genomes of 1000 actinobacteria strains.</title>
        <authorList>
            <person name="Klenk H.-P."/>
        </authorList>
    </citation>
    <scope>NUCLEOTIDE SEQUENCE [LARGE SCALE GENOMIC DNA]</scope>
    <source>
        <strain evidence="2 3">DSM 16932</strain>
    </source>
</reference>
<keyword evidence="2" id="KW-0808">Transferase</keyword>
<proteinExistence type="predicted"/>
<dbReference type="GO" id="GO:0016747">
    <property type="term" value="F:acyltransferase activity, transferring groups other than amino-acyl groups"/>
    <property type="evidence" value="ECO:0007669"/>
    <property type="project" value="InterPro"/>
</dbReference>
<evidence type="ECO:0000313" key="2">
    <source>
        <dbReference type="EMBL" id="RZS62462.1"/>
    </source>
</evidence>
<sequence length="186" mass="20570">MTDASATVTSSRLDLRPVRAEDLDELHVLHADPEVWAHLPSGRHRTRERTAVDVEAYLADWARDEMGYWTARRLDDGAFVGIGGVRLRPTGVWNVYYRLSPAQQGQGFAVEIARAGLDAAARLKPSAPVTAILLEHNTASRRTAEKLGLSLAWRGPDAGNPNPEAVRLVYGDRVLDDEVLRRLVAR</sequence>
<keyword evidence="3" id="KW-1185">Reference proteome</keyword>
<dbReference type="InterPro" id="IPR051531">
    <property type="entry name" value="N-acetyltransferase"/>
</dbReference>
<name>A0A4Q7M736_9MICO</name>
<dbReference type="AlphaFoldDB" id="A0A4Q7M736"/>
<feature type="domain" description="N-acetyltransferase" evidence="1">
    <location>
        <begin position="13"/>
        <end position="173"/>
    </location>
</feature>
<dbReference type="SUPFAM" id="SSF55729">
    <property type="entry name" value="Acyl-CoA N-acyltransferases (Nat)"/>
    <property type="match status" value="1"/>
</dbReference>
<evidence type="ECO:0000259" key="1">
    <source>
        <dbReference type="PROSITE" id="PS51186"/>
    </source>
</evidence>
<dbReference type="OrthoDB" id="3533156at2"/>